<dbReference type="Proteomes" id="UP000471435">
    <property type="component" value="Unassembled WGS sequence"/>
</dbReference>
<evidence type="ECO:0000256" key="1">
    <source>
        <dbReference type="SAM" id="MobiDB-lite"/>
    </source>
</evidence>
<proteinExistence type="predicted"/>
<dbReference type="AlphaFoldDB" id="A0A6I4UXA9"/>
<name>A0A6I4UXA9_9SPHN</name>
<gene>
    <name evidence="4" type="ORF">GRI43_02575</name>
</gene>
<dbReference type="RefSeq" id="WP_160729530.1">
    <property type="nucleotide sequence ID" value="NZ_WTYP01000001.1"/>
</dbReference>
<dbReference type="OrthoDB" id="7510861at2"/>
<organism evidence="4 5">
    <name type="scientific">Pontixanthobacter luteolus</name>
    <dbReference type="NCBI Taxonomy" id="295089"/>
    <lineage>
        <taxon>Bacteria</taxon>
        <taxon>Pseudomonadati</taxon>
        <taxon>Pseudomonadota</taxon>
        <taxon>Alphaproteobacteria</taxon>
        <taxon>Sphingomonadales</taxon>
        <taxon>Erythrobacteraceae</taxon>
        <taxon>Pontixanthobacter</taxon>
    </lineage>
</organism>
<reference evidence="4 5" key="1">
    <citation type="submission" date="2019-12" db="EMBL/GenBank/DDBJ databases">
        <title>Genomic-based taxomic classification of the family Erythrobacteraceae.</title>
        <authorList>
            <person name="Xu L."/>
        </authorList>
    </citation>
    <scope>NUCLEOTIDE SEQUENCE [LARGE SCALE GENOMIC DNA]</scope>
    <source>
        <strain evidence="4 5">SW-109</strain>
    </source>
</reference>
<accession>A0A6I4UXA9</accession>
<feature type="compositionally biased region" description="Basic and acidic residues" evidence="1">
    <location>
        <begin position="189"/>
        <end position="202"/>
    </location>
</feature>
<feature type="chain" id="PRO_5026222550" evidence="3">
    <location>
        <begin position="21"/>
        <end position="236"/>
    </location>
</feature>
<evidence type="ECO:0000313" key="4">
    <source>
        <dbReference type="EMBL" id="MXP46278.1"/>
    </source>
</evidence>
<feature type="region of interest" description="Disordered" evidence="1">
    <location>
        <begin position="89"/>
        <end position="116"/>
    </location>
</feature>
<evidence type="ECO:0000256" key="3">
    <source>
        <dbReference type="SAM" id="SignalP"/>
    </source>
</evidence>
<keyword evidence="5" id="KW-1185">Reference proteome</keyword>
<feature type="compositionally biased region" description="Acidic residues" evidence="1">
    <location>
        <begin position="225"/>
        <end position="236"/>
    </location>
</feature>
<sequence>MTRFKTFSAAAALTASLAMAASPVAAANIGVQPAAVSIPVDDGWSEAEESGDYYRRYRHRRHRGVDAGDVIAGVLILGGIAAVASAASNNSRNERRYPAPPPRYPDNDRRSNSGQGIDRAVDMCLSEIERDVRVDSVDSVDRSGDGWRVTGRIYNGDGFTCRIGNDGAVDGITYGGRSAALGGAIEDRQWSDDRYTSARARSDSGNAPVFSDDKLPAYPGGPIDGDQDEDGETYGG</sequence>
<keyword evidence="2" id="KW-1133">Transmembrane helix</keyword>
<feature type="transmembrane region" description="Helical" evidence="2">
    <location>
        <begin position="70"/>
        <end position="87"/>
    </location>
</feature>
<keyword evidence="3" id="KW-0732">Signal</keyword>
<evidence type="ECO:0000256" key="2">
    <source>
        <dbReference type="SAM" id="Phobius"/>
    </source>
</evidence>
<protein>
    <submittedName>
        <fullName evidence="4">Uncharacterized protein</fullName>
    </submittedName>
</protein>
<comment type="caution">
    <text evidence="4">The sequence shown here is derived from an EMBL/GenBank/DDBJ whole genome shotgun (WGS) entry which is preliminary data.</text>
</comment>
<evidence type="ECO:0000313" key="5">
    <source>
        <dbReference type="Proteomes" id="UP000471435"/>
    </source>
</evidence>
<feature type="signal peptide" evidence="3">
    <location>
        <begin position="1"/>
        <end position="20"/>
    </location>
</feature>
<feature type="region of interest" description="Disordered" evidence="1">
    <location>
        <begin position="189"/>
        <end position="236"/>
    </location>
</feature>
<keyword evidence="2" id="KW-0812">Transmembrane</keyword>
<dbReference type="EMBL" id="WTYP01000001">
    <property type="protein sequence ID" value="MXP46278.1"/>
    <property type="molecule type" value="Genomic_DNA"/>
</dbReference>
<keyword evidence="2" id="KW-0472">Membrane</keyword>